<dbReference type="InterPro" id="IPR015815">
    <property type="entry name" value="HIBADH-related"/>
</dbReference>
<proteinExistence type="predicted"/>
<dbReference type="GO" id="GO:0051287">
    <property type="term" value="F:NAD binding"/>
    <property type="evidence" value="ECO:0007669"/>
    <property type="project" value="InterPro"/>
</dbReference>
<dbReference type="PANTHER" id="PTHR43060">
    <property type="entry name" value="3-HYDROXYISOBUTYRATE DEHYDROGENASE-LIKE 1, MITOCHONDRIAL-RELATED"/>
    <property type="match status" value="1"/>
</dbReference>
<dbReference type="Pfam" id="PF03446">
    <property type="entry name" value="NAD_binding_2"/>
    <property type="match status" value="1"/>
</dbReference>
<keyword evidence="7" id="KW-1185">Reference proteome</keyword>
<evidence type="ECO:0000256" key="1">
    <source>
        <dbReference type="ARBA" id="ARBA00023002"/>
    </source>
</evidence>
<feature type="domain" description="6-phosphogluconate dehydrogenase NADP-binding" evidence="4">
    <location>
        <begin position="3"/>
        <end position="163"/>
    </location>
</feature>
<dbReference type="GO" id="GO:0016491">
    <property type="term" value="F:oxidoreductase activity"/>
    <property type="evidence" value="ECO:0007669"/>
    <property type="project" value="UniProtKB-KW"/>
</dbReference>
<keyword evidence="1" id="KW-0560">Oxidoreductase</keyword>
<dbReference type="InterPro" id="IPR008927">
    <property type="entry name" value="6-PGluconate_DH-like_C_sf"/>
</dbReference>
<dbReference type="EMBL" id="QWEZ01000001">
    <property type="protein sequence ID" value="RRJ83552.1"/>
    <property type="molecule type" value="Genomic_DNA"/>
</dbReference>
<dbReference type="InterPro" id="IPR006115">
    <property type="entry name" value="6PGDH_NADP-bd"/>
</dbReference>
<dbReference type="GO" id="GO:0050661">
    <property type="term" value="F:NADP binding"/>
    <property type="evidence" value="ECO:0007669"/>
    <property type="project" value="InterPro"/>
</dbReference>
<dbReference type="Gene3D" id="1.10.1040.10">
    <property type="entry name" value="N-(1-d-carboxylethyl)-l-norvaline Dehydrogenase, domain 2"/>
    <property type="match status" value="1"/>
</dbReference>
<evidence type="ECO:0000256" key="3">
    <source>
        <dbReference type="PIRSR" id="PIRSR000103-1"/>
    </source>
</evidence>
<dbReference type="Proteomes" id="UP000280792">
    <property type="component" value="Unassembled WGS sequence"/>
</dbReference>
<evidence type="ECO:0000313" key="7">
    <source>
        <dbReference type="Proteomes" id="UP000280792"/>
    </source>
</evidence>
<protein>
    <submittedName>
        <fullName evidence="6">NAD(P)-dependent oxidoreductase</fullName>
    </submittedName>
</protein>
<feature type="domain" description="3-hydroxyisobutyrate dehydrogenase-like NAD-binding" evidence="5">
    <location>
        <begin position="166"/>
        <end position="287"/>
    </location>
</feature>
<evidence type="ECO:0000313" key="6">
    <source>
        <dbReference type="EMBL" id="RRJ83552.1"/>
    </source>
</evidence>
<dbReference type="AlphaFoldDB" id="A0A3P3VLB8"/>
<dbReference type="InterPro" id="IPR013328">
    <property type="entry name" value="6PGD_dom2"/>
</dbReference>
<dbReference type="SUPFAM" id="SSF48179">
    <property type="entry name" value="6-phosphogluconate dehydrogenase C-terminal domain-like"/>
    <property type="match status" value="1"/>
</dbReference>
<reference evidence="6 7" key="2">
    <citation type="submission" date="2018-12" db="EMBL/GenBank/DDBJ databases">
        <title>Simiduia agarivorans gen. nov., sp. nov., a marine, agarolytic bacterium isolated from shallow coastal water from Keelung, Taiwan.</title>
        <authorList>
            <person name="Shieh W.Y."/>
        </authorList>
    </citation>
    <scope>NUCLEOTIDE SEQUENCE [LARGE SCALE GENOMIC DNA]</scope>
    <source>
        <strain evidence="6 7">GTF-13</strain>
    </source>
</reference>
<comment type="caution">
    <text evidence="6">The sequence shown here is derived from an EMBL/GenBank/DDBJ whole genome shotgun (WGS) entry which is preliminary data.</text>
</comment>
<gene>
    <name evidence="6" type="ORF">D0544_00030</name>
</gene>
<dbReference type="Pfam" id="PF14833">
    <property type="entry name" value="NAD_binding_11"/>
    <property type="match status" value="1"/>
</dbReference>
<reference evidence="6 7" key="1">
    <citation type="submission" date="2018-08" db="EMBL/GenBank/DDBJ databases">
        <authorList>
            <person name="Khan S.A."/>
        </authorList>
    </citation>
    <scope>NUCLEOTIDE SEQUENCE [LARGE SCALE GENOMIC DNA]</scope>
    <source>
        <strain evidence="6 7">GTF-13</strain>
    </source>
</reference>
<keyword evidence="2" id="KW-0520">NAD</keyword>
<evidence type="ECO:0000259" key="4">
    <source>
        <dbReference type="Pfam" id="PF03446"/>
    </source>
</evidence>
<accession>A0A3P3VLB8</accession>
<evidence type="ECO:0000259" key="5">
    <source>
        <dbReference type="Pfam" id="PF14833"/>
    </source>
</evidence>
<dbReference type="SUPFAM" id="SSF51735">
    <property type="entry name" value="NAD(P)-binding Rossmann-fold domains"/>
    <property type="match status" value="1"/>
</dbReference>
<dbReference type="PANTHER" id="PTHR43060:SF15">
    <property type="entry name" value="3-HYDROXYISOBUTYRATE DEHYDROGENASE-LIKE 1, MITOCHONDRIAL-RELATED"/>
    <property type="match status" value="1"/>
</dbReference>
<feature type="active site" evidence="3">
    <location>
        <position position="172"/>
    </location>
</feature>
<sequence>MEKLGFIGIGLMGAEMVPRFLDAGYEVFIWNRTVEKMAPLAQRGARPCASIAELVESADILLLCLGDTAAVESVVFGSGGISSQGRPSQLLLDLSSIDPGKTRQFAADLKASAGVAWVDCPVSGGVVGARQGSLAIMAGGEEAVIERARPILECVGQRLTRMGPVGSGQLTKVCNQMIVGCNAMVIAEMIALAQRGGVDAEKIPQALAGGFADSRPLQILGPQMATHCFEPVAWHVRTLLKDLDTALQVSREANSPVPMSAAAAQLMRVHASRGNGERDPSTLIQLYCEAE</sequence>
<evidence type="ECO:0000256" key="2">
    <source>
        <dbReference type="ARBA" id="ARBA00023027"/>
    </source>
</evidence>
<organism evidence="6 7">
    <name type="scientific">Aestuariirhabdus litorea</name>
    <dbReference type="NCBI Taxonomy" id="2528527"/>
    <lineage>
        <taxon>Bacteria</taxon>
        <taxon>Pseudomonadati</taxon>
        <taxon>Pseudomonadota</taxon>
        <taxon>Gammaproteobacteria</taxon>
        <taxon>Oceanospirillales</taxon>
        <taxon>Aestuariirhabdaceae</taxon>
        <taxon>Aestuariirhabdus</taxon>
    </lineage>
</organism>
<dbReference type="InterPro" id="IPR036291">
    <property type="entry name" value="NAD(P)-bd_dom_sf"/>
</dbReference>
<dbReference type="InterPro" id="IPR029154">
    <property type="entry name" value="HIBADH-like_NADP-bd"/>
</dbReference>
<dbReference type="Gene3D" id="3.40.50.720">
    <property type="entry name" value="NAD(P)-binding Rossmann-like Domain"/>
    <property type="match status" value="1"/>
</dbReference>
<dbReference type="PIRSF" id="PIRSF000103">
    <property type="entry name" value="HIBADH"/>
    <property type="match status" value="1"/>
</dbReference>
<name>A0A3P3VLB8_9GAMM</name>